<reference evidence="1 2" key="1">
    <citation type="submission" date="2019-06" db="EMBL/GenBank/DDBJ databases">
        <title>Sequencing the genomes of 1000 actinobacteria strains.</title>
        <authorList>
            <person name="Klenk H.-P."/>
        </authorList>
    </citation>
    <scope>NUCLEOTIDE SEQUENCE [LARGE SCALE GENOMIC DNA]</scope>
    <source>
        <strain evidence="1 2">DSM 10596</strain>
    </source>
</reference>
<dbReference type="EMBL" id="VFNV01000001">
    <property type="protein sequence ID" value="TQK75398.1"/>
    <property type="molecule type" value="Genomic_DNA"/>
</dbReference>
<dbReference type="Proteomes" id="UP000316181">
    <property type="component" value="Unassembled WGS sequence"/>
</dbReference>
<name>A0A542SLG2_9MICO</name>
<evidence type="ECO:0000313" key="2">
    <source>
        <dbReference type="Proteomes" id="UP000316181"/>
    </source>
</evidence>
<evidence type="ECO:0000313" key="1">
    <source>
        <dbReference type="EMBL" id="TQK75398.1"/>
    </source>
</evidence>
<keyword evidence="2" id="KW-1185">Reference proteome</keyword>
<proteinExistence type="predicted"/>
<comment type="caution">
    <text evidence="1">The sequence shown here is derived from an EMBL/GenBank/DDBJ whole genome shotgun (WGS) entry which is preliminary data.</text>
</comment>
<dbReference type="RefSeq" id="WP_170207799.1">
    <property type="nucleotide sequence ID" value="NZ_BAAATB010000006.1"/>
</dbReference>
<protein>
    <submittedName>
        <fullName evidence="1">Uncharacterized protein</fullName>
    </submittedName>
</protein>
<gene>
    <name evidence="1" type="ORF">FB389_0024</name>
</gene>
<organism evidence="1 2">
    <name type="scientific">Rarobacter incanus</name>
    <dbReference type="NCBI Taxonomy" id="153494"/>
    <lineage>
        <taxon>Bacteria</taxon>
        <taxon>Bacillati</taxon>
        <taxon>Actinomycetota</taxon>
        <taxon>Actinomycetes</taxon>
        <taxon>Micrococcales</taxon>
        <taxon>Rarobacteraceae</taxon>
        <taxon>Rarobacter</taxon>
    </lineage>
</organism>
<dbReference type="AlphaFoldDB" id="A0A542SLG2"/>
<accession>A0A542SLG2</accession>
<sequence>MTPAAHLERYLSSLIQSVRSETLSGEEGTRAASAVIVSIEHLVAQDIEAYTRRRSA</sequence>